<evidence type="ECO:0000256" key="4">
    <source>
        <dbReference type="ARBA" id="ARBA00022840"/>
    </source>
</evidence>
<dbReference type="InterPro" id="IPR003439">
    <property type="entry name" value="ABC_transporter-like_ATP-bd"/>
</dbReference>
<evidence type="ECO:0000256" key="1">
    <source>
        <dbReference type="ARBA" id="ARBA00005417"/>
    </source>
</evidence>
<dbReference type="OrthoDB" id="9802264at2"/>
<dbReference type="RefSeq" id="WP_112665239.1">
    <property type="nucleotide sequence ID" value="NZ_QKVO01000003.1"/>
</dbReference>
<keyword evidence="5" id="KW-0472">Membrane</keyword>
<dbReference type="SUPFAM" id="SSF52540">
    <property type="entry name" value="P-loop containing nucleoside triphosphate hydrolases"/>
    <property type="match status" value="1"/>
</dbReference>
<keyword evidence="4 7" id="KW-0067">ATP-binding</keyword>
<keyword evidence="2" id="KW-0813">Transport</keyword>
<evidence type="ECO:0000313" key="8">
    <source>
        <dbReference type="Proteomes" id="UP000249762"/>
    </source>
</evidence>
<feature type="transmembrane region" description="Helical" evidence="5">
    <location>
        <begin position="184"/>
        <end position="206"/>
    </location>
</feature>
<evidence type="ECO:0000313" key="7">
    <source>
        <dbReference type="EMBL" id="RAO95112.1"/>
    </source>
</evidence>
<evidence type="ECO:0000256" key="5">
    <source>
        <dbReference type="SAM" id="Phobius"/>
    </source>
</evidence>
<dbReference type="SMART" id="SM00382">
    <property type="entry name" value="AAA"/>
    <property type="match status" value="1"/>
</dbReference>
<feature type="domain" description="ABC transporter" evidence="6">
    <location>
        <begin position="330"/>
        <end position="597"/>
    </location>
</feature>
<dbReference type="CDD" id="cd03255">
    <property type="entry name" value="ABC_MJ0796_LolCDE_FtsE"/>
    <property type="match status" value="1"/>
</dbReference>
<dbReference type="Pfam" id="PF00005">
    <property type="entry name" value="ABC_tran"/>
    <property type="match status" value="1"/>
</dbReference>
<dbReference type="PANTHER" id="PTHR42798:SF2">
    <property type="entry name" value="ABC TRANSPORTER ATP-BINDING PROTEIN MG467-RELATED"/>
    <property type="match status" value="1"/>
</dbReference>
<dbReference type="InterPro" id="IPR027417">
    <property type="entry name" value="P-loop_NTPase"/>
</dbReference>
<reference evidence="8" key="1">
    <citation type="submission" date="2018-06" db="EMBL/GenBank/DDBJ databases">
        <authorList>
            <person name="Martinez Ocampo F."/>
            <person name="Quiroz Castaneda R.E."/>
            <person name="Rojas Lopez X."/>
        </authorList>
    </citation>
    <scope>NUCLEOTIDE SEQUENCE [LARGE SCALE GENOMIC DNA]</scope>
    <source>
        <strain evidence="8">INIFAP02</strain>
    </source>
</reference>
<keyword evidence="5" id="KW-0812">Transmembrane</keyword>
<feature type="transmembrane region" description="Helical" evidence="5">
    <location>
        <begin position="133"/>
        <end position="154"/>
    </location>
</feature>
<comment type="similarity">
    <text evidence="1">Belongs to the ABC transporter superfamily.</text>
</comment>
<dbReference type="PANTHER" id="PTHR42798">
    <property type="entry name" value="LIPOPROTEIN-RELEASING SYSTEM ATP-BINDING PROTEIN LOLD"/>
    <property type="match status" value="1"/>
</dbReference>
<keyword evidence="5" id="KW-1133">Transmembrane helix</keyword>
<evidence type="ECO:0000256" key="2">
    <source>
        <dbReference type="ARBA" id="ARBA00022448"/>
    </source>
</evidence>
<dbReference type="GO" id="GO:0016887">
    <property type="term" value="F:ATP hydrolysis activity"/>
    <property type="evidence" value="ECO:0007669"/>
    <property type="project" value="InterPro"/>
</dbReference>
<keyword evidence="8" id="KW-1185">Reference proteome</keyword>
<proteinExistence type="inferred from homology"/>
<keyword evidence="3" id="KW-0547">Nucleotide-binding</keyword>
<gene>
    <name evidence="7" type="ORF">DNK47_01300</name>
</gene>
<organism evidence="7 8">
    <name type="scientific">Mycoplasma wenyonii</name>
    <dbReference type="NCBI Taxonomy" id="65123"/>
    <lineage>
        <taxon>Bacteria</taxon>
        <taxon>Bacillati</taxon>
        <taxon>Mycoplasmatota</taxon>
        <taxon>Mollicutes</taxon>
        <taxon>Mycoplasmataceae</taxon>
        <taxon>Mycoplasma</taxon>
    </lineage>
</organism>
<sequence length="597" mass="69618">MFFSPQINLFGKKTFEKKGALPVKEIRVPNQVALVESLKQFELKRAKYRSDFPLRYWLSNYNFLINLFFWLFFIWSFWVLSSMWFPTSSVPIVHPHNFTILFETAFAYIFRKHNLESLYKNYQLQEPKWHNDAYYFIALAGFLVFLGIYLLFILKDFFVEIESILSKNRIGILMGKNKRFMKRTYKVVFIQLLNIAWTSFASVMIFGKGFYVDKVDQTNAYTLFFGWSKPKTQGITSDLPFTPQGHITFWFNVVSFIASIWLYRRYLKEFFAGNLFFLPFLRNIFMQLQTSFKSTQPTKQKLQKKRTKPMKITKKELERLEKENKNLPFIHLKDVNKRFGNFHALKDINLSINKGEFISILGPSGSGKTTLINLLAGIDIPTSGSMVIDKCNTSYFSDHELTAFRREKIGYIFQNYALIPYLTARGNIELSTALREKMKSFSESFVSLTKRFKEFRAVGFNYLTAIKEVIKSIFLAPESHDVDYLLNIFNLLPHENKYPNQLSGGQQQRVSIARSLIKRPNILFADEATGALDHATAKIILQFFKLINKYARTTIIMITHNPVIATVTDRVIRIDGGRIVEDYRNPNPVSIDSLTNL</sequence>
<feature type="transmembrane region" description="Helical" evidence="5">
    <location>
        <begin position="270"/>
        <end position="288"/>
    </location>
</feature>
<protein>
    <submittedName>
        <fullName evidence="7">ABC transporter ATP-binding protein</fullName>
    </submittedName>
</protein>
<evidence type="ECO:0000256" key="3">
    <source>
        <dbReference type="ARBA" id="ARBA00022741"/>
    </source>
</evidence>
<dbReference type="EMBL" id="QKVO01000003">
    <property type="protein sequence ID" value="RAO95112.1"/>
    <property type="molecule type" value="Genomic_DNA"/>
</dbReference>
<dbReference type="AlphaFoldDB" id="A0A328PJV8"/>
<comment type="caution">
    <text evidence="7">The sequence shown here is derived from an EMBL/GenBank/DDBJ whole genome shotgun (WGS) entry which is preliminary data.</text>
</comment>
<dbReference type="InterPro" id="IPR017911">
    <property type="entry name" value="MacB-like_ATP-bd"/>
</dbReference>
<dbReference type="GO" id="GO:0005524">
    <property type="term" value="F:ATP binding"/>
    <property type="evidence" value="ECO:0007669"/>
    <property type="project" value="UniProtKB-KW"/>
</dbReference>
<feature type="transmembrane region" description="Helical" evidence="5">
    <location>
        <begin position="63"/>
        <end position="85"/>
    </location>
</feature>
<dbReference type="PROSITE" id="PS00211">
    <property type="entry name" value="ABC_TRANSPORTER_1"/>
    <property type="match status" value="1"/>
</dbReference>
<evidence type="ECO:0000259" key="6">
    <source>
        <dbReference type="PROSITE" id="PS50893"/>
    </source>
</evidence>
<dbReference type="InterPro" id="IPR003593">
    <property type="entry name" value="AAA+_ATPase"/>
</dbReference>
<dbReference type="Proteomes" id="UP000249762">
    <property type="component" value="Unassembled WGS sequence"/>
</dbReference>
<dbReference type="PROSITE" id="PS50893">
    <property type="entry name" value="ABC_TRANSPORTER_2"/>
    <property type="match status" value="1"/>
</dbReference>
<name>A0A328PJV8_9MOLU</name>
<feature type="transmembrane region" description="Helical" evidence="5">
    <location>
        <begin position="247"/>
        <end position="263"/>
    </location>
</feature>
<accession>A0A328PJV8</accession>
<dbReference type="InterPro" id="IPR017871">
    <property type="entry name" value="ABC_transporter-like_CS"/>
</dbReference>
<dbReference type="Gene3D" id="3.40.50.300">
    <property type="entry name" value="P-loop containing nucleotide triphosphate hydrolases"/>
    <property type="match status" value="1"/>
</dbReference>